<dbReference type="GO" id="GO:0015941">
    <property type="term" value="P:pantothenate catabolic process"/>
    <property type="evidence" value="ECO:0007669"/>
    <property type="project" value="InterPro"/>
</dbReference>
<dbReference type="GO" id="GO:0004633">
    <property type="term" value="F:phosphopantothenoylcysteine decarboxylase activity"/>
    <property type="evidence" value="ECO:0007669"/>
    <property type="project" value="UniProtKB-UniRule"/>
</dbReference>
<dbReference type="GO" id="GO:0010181">
    <property type="term" value="F:FMN binding"/>
    <property type="evidence" value="ECO:0007669"/>
    <property type="project" value="UniProtKB-UniRule"/>
</dbReference>
<keyword evidence="3" id="KW-0511">Multifunctional enzyme</keyword>
<comment type="catalytic activity">
    <reaction evidence="3 4">
        <text>(R)-4'-phosphopantothenate + L-cysteine + CTP = N-[(R)-4-phosphopantothenoyl]-L-cysteine + CMP + diphosphate + H(+)</text>
        <dbReference type="Rhea" id="RHEA:19397"/>
        <dbReference type="ChEBI" id="CHEBI:10986"/>
        <dbReference type="ChEBI" id="CHEBI:15378"/>
        <dbReference type="ChEBI" id="CHEBI:33019"/>
        <dbReference type="ChEBI" id="CHEBI:35235"/>
        <dbReference type="ChEBI" id="CHEBI:37563"/>
        <dbReference type="ChEBI" id="CHEBI:59458"/>
        <dbReference type="ChEBI" id="CHEBI:60377"/>
        <dbReference type="EC" id="6.3.2.5"/>
    </reaction>
</comment>
<feature type="region of interest" description="Phosphopantothenate--cysteine ligase" evidence="3">
    <location>
        <begin position="191"/>
        <end position="403"/>
    </location>
</feature>
<dbReference type="EMBL" id="FQXG01000010">
    <property type="protein sequence ID" value="SHI20954.1"/>
    <property type="molecule type" value="Genomic_DNA"/>
</dbReference>
<proteinExistence type="inferred from homology"/>
<organism evidence="7 8">
    <name type="scientific">Ferrimonas marina</name>
    <dbReference type="NCBI Taxonomy" id="299255"/>
    <lineage>
        <taxon>Bacteria</taxon>
        <taxon>Pseudomonadati</taxon>
        <taxon>Pseudomonadota</taxon>
        <taxon>Gammaproteobacteria</taxon>
        <taxon>Alteromonadales</taxon>
        <taxon>Ferrimonadaceae</taxon>
        <taxon>Ferrimonas</taxon>
    </lineage>
</organism>
<keyword evidence="8" id="KW-1185">Reference proteome</keyword>
<dbReference type="EC" id="6.3.2.5" evidence="3"/>
<feature type="domain" description="DNA/pantothenate metabolism flavoprotein C-terminal" evidence="6">
    <location>
        <begin position="186"/>
        <end position="394"/>
    </location>
</feature>
<dbReference type="PANTHER" id="PTHR14359">
    <property type="entry name" value="HOMO-OLIGOMERIC FLAVIN CONTAINING CYS DECARBOXYLASE FAMILY"/>
    <property type="match status" value="1"/>
</dbReference>
<keyword evidence="1 3" id="KW-0210">Decarboxylase</keyword>
<reference evidence="7 8" key="1">
    <citation type="submission" date="2016-11" db="EMBL/GenBank/DDBJ databases">
        <authorList>
            <person name="Jaros S."/>
            <person name="Januszkiewicz K."/>
            <person name="Wedrychowicz H."/>
        </authorList>
    </citation>
    <scope>NUCLEOTIDE SEQUENCE [LARGE SCALE GENOMIC DNA]</scope>
    <source>
        <strain evidence="7 8">DSM 16917</strain>
    </source>
</reference>
<dbReference type="OrthoDB" id="9802554at2"/>
<dbReference type="InterPro" id="IPR007085">
    <property type="entry name" value="DNA/pantothenate-metab_flavo_C"/>
</dbReference>
<feature type="binding site" evidence="3">
    <location>
        <position position="289"/>
    </location>
    <ligand>
        <name>CTP</name>
        <dbReference type="ChEBI" id="CHEBI:37563"/>
    </ligand>
</feature>
<evidence type="ECO:0000256" key="1">
    <source>
        <dbReference type="ARBA" id="ARBA00022793"/>
    </source>
</evidence>
<comment type="cofactor">
    <cofactor evidence="3">
        <name>Mg(2+)</name>
        <dbReference type="ChEBI" id="CHEBI:18420"/>
    </cofactor>
</comment>
<keyword evidence="3" id="KW-0460">Magnesium</keyword>
<dbReference type="InterPro" id="IPR003382">
    <property type="entry name" value="Flavoprotein"/>
</dbReference>
<keyword evidence="3" id="KW-0479">Metal-binding</keyword>
<evidence type="ECO:0000256" key="4">
    <source>
        <dbReference type="RuleBase" id="RU364078"/>
    </source>
</evidence>
<keyword evidence="3 4" id="KW-0285">Flavoprotein</keyword>
<feature type="binding site" evidence="3">
    <location>
        <position position="279"/>
    </location>
    <ligand>
        <name>CTP</name>
        <dbReference type="ChEBI" id="CHEBI:37563"/>
    </ligand>
</feature>
<dbReference type="EC" id="4.1.1.36" evidence="3"/>
<comment type="catalytic activity">
    <reaction evidence="3 4">
        <text>N-[(R)-4-phosphopantothenoyl]-L-cysteine + H(+) = (R)-4'-phosphopantetheine + CO2</text>
        <dbReference type="Rhea" id="RHEA:16793"/>
        <dbReference type="ChEBI" id="CHEBI:15378"/>
        <dbReference type="ChEBI" id="CHEBI:16526"/>
        <dbReference type="ChEBI" id="CHEBI:59458"/>
        <dbReference type="ChEBI" id="CHEBI:61723"/>
        <dbReference type="EC" id="4.1.1.36"/>
    </reaction>
</comment>
<evidence type="ECO:0000256" key="2">
    <source>
        <dbReference type="ARBA" id="ARBA00023239"/>
    </source>
</evidence>
<protein>
    <recommendedName>
        <fullName evidence="3">Coenzyme A biosynthesis bifunctional protein CoaBC</fullName>
    </recommendedName>
    <alternativeName>
        <fullName evidence="3">DNA/pantothenate metabolism flavoprotein</fullName>
    </alternativeName>
    <alternativeName>
        <fullName evidence="3">Phosphopantothenoylcysteine synthetase/decarboxylase</fullName>
        <shortName evidence="3">PPCS-PPCDC</shortName>
    </alternativeName>
    <domain>
        <recommendedName>
            <fullName evidence="3">Phosphopantothenoylcysteine decarboxylase</fullName>
            <shortName evidence="3">PPC decarboxylase</shortName>
            <shortName evidence="3">PPC-DC</shortName>
            <ecNumber evidence="3">4.1.1.36</ecNumber>
        </recommendedName>
        <alternativeName>
            <fullName evidence="3">CoaC</fullName>
        </alternativeName>
    </domain>
    <domain>
        <recommendedName>
            <fullName evidence="3">Phosphopantothenate--cysteine ligase</fullName>
            <ecNumber evidence="3">6.3.2.5</ecNumber>
        </recommendedName>
        <alternativeName>
            <fullName evidence="3">CoaB</fullName>
        </alternativeName>
        <alternativeName>
            <fullName evidence="3">Phosphopantothenoylcysteine synthetase</fullName>
            <shortName evidence="3">PPC synthetase</shortName>
            <shortName evidence="3">PPC-S</shortName>
        </alternativeName>
    </domain>
</protein>
<accession>A0A1M5Z9P8</accession>
<keyword evidence="3 4" id="KW-0288">FMN</keyword>
<dbReference type="RefSeq" id="WP_067661452.1">
    <property type="nucleotide sequence ID" value="NZ_FQXG01000010.1"/>
</dbReference>
<feature type="binding site" evidence="3">
    <location>
        <begin position="273"/>
        <end position="275"/>
    </location>
    <ligand>
        <name>CTP</name>
        <dbReference type="ChEBI" id="CHEBI:37563"/>
    </ligand>
</feature>
<comment type="function">
    <text evidence="3">Catalyzes two sequential steps in the biosynthesis of coenzyme A. In the first step cysteine is conjugated to 4'-phosphopantothenate to form 4-phosphopantothenoylcysteine. In the second step the latter compound is decarboxylated to form 4'-phosphopantotheine.</text>
</comment>
<feature type="binding site" evidence="3">
    <location>
        <begin position="305"/>
        <end position="308"/>
    </location>
    <ligand>
        <name>CTP</name>
        <dbReference type="ChEBI" id="CHEBI:37563"/>
    </ligand>
</feature>
<keyword evidence="3 4" id="KW-0436">Ligase</keyword>
<dbReference type="GO" id="GO:0004632">
    <property type="term" value="F:phosphopantothenate--cysteine ligase activity"/>
    <property type="evidence" value="ECO:0007669"/>
    <property type="project" value="UniProtKB-UniRule"/>
</dbReference>
<evidence type="ECO:0000259" key="6">
    <source>
        <dbReference type="Pfam" id="PF04127"/>
    </source>
</evidence>
<feature type="active site" description="Proton donor" evidence="3">
    <location>
        <position position="156"/>
    </location>
</feature>
<dbReference type="UniPathway" id="UPA00241">
    <property type="reaction ID" value="UER00353"/>
</dbReference>
<dbReference type="SUPFAM" id="SSF52507">
    <property type="entry name" value="Homo-oligomeric flavin-containing Cys decarboxylases, HFCD"/>
    <property type="match status" value="1"/>
</dbReference>
<keyword evidence="2 3" id="KW-0456">Lyase</keyword>
<dbReference type="AlphaFoldDB" id="A0A1M5Z9P8"/>
<comment type="pathway">
    <text evidence="3 4">Cofactor biosynthesis; coenzyme A biosynthesis; CoA from (R)-pantothenate: step 3/5.</text>
</comment>
<evidence type="ECO:0000313" key="8">
    <source>
        <dbReference type="Proteomes" id="UP000184268"/>
    </source>
</evidence>
<comment type="similarity">
    <text evidence="3 4">In the N-terminal section; belongs to the HFCD (homo-oligomeric flavin containing Cys decarboxylase) superfamily.</text>
</comment>
<dbReference type="SUPFAM" id="SSF102645">
    <property type="entry name" value="CoaB-like"/>
    <property type="match status" value="1"/>
</dbReference>
<evidence type="ECO:0000256" key="3">
    <source>
        <dbReference type="HAMAP-Rule" id="MF_02225"/>
    </source>
</evidence>
<sequence length="403" mass="42705">MKKANVLLGVSGGIAAYKTPNLVRRLKEQGADVRVVLTKGAQAFVTEMALQAVSGNPVVHDVLDPATESAMGHIDLARWADTVIIAPGSANLIARLAAGMADDLLTTAVLATEAPVVLCPAMNKVMWQHPATQANLALLAQRGVAMFGPDAGDQACGEVGLGRMPEPEAIAEHWRDHYRDGGHQPLKGKRLLLTAGPTREALDPVRYLSNHSSGKMGFALADQAQRMGAEVTLISGPVSLPTPQGVNRIDVESAEQMLAAVMDNLAGQDVFVGCAAVADYRPVAVAEGKIKKSEAAMTVELVRNPDILATVAQQAKRPFTVGFAAETHNVEQYARDKLARKGLDLIAANDVSQPGQGFNANANALTLYWNEGAKDLGHSDKADQARQLLETIAQRLPADENAN</sequence>
<evidence type="ECO:0000259" key="5">
    <source>
        <dbReference type="Pfam" id="PF02441"/>
    </source>
</evidence>
<dbReference type="InterPro" id="IPR035929">
    <property type="entry name" value="CoaB-like_sf"/>
</dbReference>
<dbReference type="GO" id="GO:0046872">
    <property type="term" value="F:metal ion binding"/>
    <property type="evidence" value="ECO:0007669"/>
    <property type="project" value="UniProtKB-KW"/>
</dbReference>
<feature type="binding site" evidence="3">
    <location>
        <position position="341"/>
    </location>
    <ligand>
        <name>CTP</name>
        <dbReference type="ChEBI" id="CHEBI:37563"/>
    </ligand>
</feature>
<dbReference type="Pfam" id="PF04127">
    <property type="entry name" value="DFP"/>
    <property type="match status" value="1"/>
</dbReference>
<dbReference type="STRING" id="299255.SAMN02745129_0059"/>
<feature type="binding site" evidence="3">
    <location>
        <position position="323"/>
    </location>
    <ligand>
        <name>CTP</name>
        <dbReference type="ChEBI" id="CHEBI:37563"/>
    </ligand>
</feature>
<comment type="pathway">
    <text evidence="3 4">Cofactor biosynthesis; coenzyme A biosynthesis; CoA from (R)-pantothenate: step 2/5.</text>
</comment>
<gene>
    <name evidence="3" type="primary">coaBC</name>
    <name evidence="7" type="ORF">SAMN02745129_0059</name>
</gene>
<dbReference type="InterPro" id="IPR005252">
    <property type="entry name" value="CoaBC"/>
</dbReference>
<feature type="domain" description="Flavoprotein" evidence="5">
    <location>
        <begin position="5"/>
        <end position="177"/>
    </location>
</feature>
<comment type="similarity">
    <text evidence="3 4">In the C-terminal section; belongs to the PPC synthetase family.</text>
</comment>
<dbReference type="NCBIfam" id="TIGR00521">
    <property type="entry name" value="coaBC_dfp"/>
    <property type="match status" value="1"/>
</dbReference>
<dbReference type="Gene3D" id="3.40.50.1950">
    <property type="entry name" value="Flavin prenyltransferase-like"/>
    <property type="match status" value="1"/>
</dbReference>
<feature type="binding site" evidence="3">
    <location>
        <position position="337"/>
    </location>
    <ligand>
        <name>CTP</name>
        <dbReference type="ChEBI" id="CHEBI:37563"/>
    </ligand>
</feature>
<dbReference type="Pfam" id="PF02441">
    <property type="entry name" value="Flavoprotein"/>
    <property type="match status" value="1"/>
</dbReference>
<dbReference type="Proteomes" id="UP000184268">
    <property type="component" value="Unassembled WGS sequence"/>
</dbReference>
<dbReference type="Gene3D" id="3.40.50.10300">
    <property type="entry name" value="CoaB-like"/>
    <property type="match status" value="1"/>
</dbReference>
<evidence type="ECO:0000313" key="7">
    <source>
        <dbReference type="EMBL" id="SHI20954.1"/>
    </source>
</evidence>
<dbReference type="InterPro" id="IPR036551">
    <property type="entry name" value="Flavin_trans-like"/>
</dbReference>
<comment type="function">
    <text evidence="4">Catalyzes two steps in the biosynthesis of coenzyme A. In the first step cysteine is conjugated to 4'-phosphopantothenate to form 4-phosphopantothenoylcysteine, in the latter compound is decarboxylated to form 4'-phosphopantotheine.</text>
</comment>
<dbReference type="HAMAP" id="MF_02225">
    <property type="entry name" value="CoaBC"/>
    <property type="match status" value="1"/>
</dbReference>
<comment type="cofactor">
    <cofactor evidence="3">
        <name>FMN</name>
        <dbReference type="ChEBI" id="CHEBI:58210"/>
    </cofactor>
    <text evidence="3">Binds 1 FMN per subunit.</text>
</comment>
<dbReference type="GO" id="GO:0071513">
    <property type="term" value="C:phosphopantothenoylcysteine decarboxylase complex"/>
    <property type="evidence" value="ECO:0007669"/>
    <property type="project" value="TreeGrafter"/>
</dbReference>
<dbReference type="GO" id="GO:0015937">
    <property type="term" value="P:coenzyme A biosynthetic process"/>
    <property type="evidence" value="ECO:0007669"/>
    <property type="project" value="UniProtKB-UniRule"/>
</dbReference>
<feature type="region of interest" description="Phosphopantothenoylcysteine decarboxylase" evidence="3">
    <location>
        <begin position="1"/>
        <end position="190"/>
    </location>
</feature>
<dbReference type="PANTHER" id="PTHR14359:SF6">
    <property type="entry name" value="PHOSPHOPANTOTHENOYLCYSTEINE DECARBOXYLASE"/>
    <property type="match status" value="1"/>
</dbReference>
<name>A0A1M5Z9P8_9GAMM</name>